<dbReference type="InterPro" id="IPR013785">
    <property type="entry name" value="Aldolase_TIM"/>
</dbReference>
<feature type="region of interest" description="Disordered" evidence="1">
    <location>
        <begin position="1"/>
        <end position="21"/>
    </location>
</feature>
<protein>
    <submittedName>
        <fullName evidence="3">Endo alpha-1,4 polygalactosaminidase</fullName>
    </submittedName>
</protein>
<dbReference type="Pfam" id="PF03537">
    <property type="entry name" value="Glyco_hydro_114"/>
    <property type="match status" value="1"/>
</dbReference>
<reference evidence="3" key="1">
    <citation type="submission" date="2024-06" db="EMBL/GenBank/DDBJ databases">
        <title>Draft Genome Sequence of Deinococcus sonorensis Type Strain KR-87, a Biofilm Producing Representative of the Genus Deinococcus.</title>
        <authorList>
            <person name="Boren L.S."/>
            <person name="Grosso R.A."/>
            <person name="Hugenberg-Cox A.N."/>
            <person name="Hill J.T.E."/>
            <person name="Albert C.M."/>
            <person name="Tuohy J.M."/>
        </authorList>
    </citation>
    <scope>NUCLEOTIDE SEQUENCE</scope>
    <source>
        <strain evidence="3">KR-87</strain>
        <plasmid evidence="3">pDson04</plasmid>
    </source>
</reference>
<dbReference type="PANTHER" id="PTHR35882:SF2">
    <property type="entry name" value="PELA"/>
    <property type="match status" value="1"/>
</dbReference>
<name>A0AAU7U504_9DEIO</name>
<dbReference type="Gene3D" id="3.20.20.70">
    <property type="entry name" value="Aldolase class I"/>
    <property type="match status" value="1"/>
</dbReference>
<keyword evidence="3" id="KW-0614">Plasmid</keyword>
<evidence type="ECO:0000256" key="1">
    <source>
        <dbReference type="SAM" id="MobiDB-lite"/>
    </source>
</evidence>
<feature type="domain" description="Glycoside-hydrolase family GH114 TIM-barrel" evidence="2">
    <location>
        <begin position="45"/>
        <end position="248"/>
    </location>
</feature>
<sequence>MTTSRLLLDASTSPTPAAGATRVPPKPLAVYYGHGSLQRLSAYRMVVLHPQHYTPAEILWLKGRGVKPLAYLSVGEDPSPEPSAWSRRSRNPAWNTWYVKIGHPAWNARLYATAAEALQHFDGLLLDTLDSSILFPTDRSPLLRTLRSLRQRHPDAYFLANRGFDLLPDMARYVNGVLMETFTTSWEDGYRKLRPHELAYTAEMLRRVRSCDLEVYALDYATTDQQRRAARVRARALGLTTFVSVRELNSI</sequence>
<dbReference type="PANTHER" id="PTHR35882">
    <property type="entry name" value="PELA"/>
    <property type="match status" value="1"/>
</dbReference>
<dbReference type="InterPro" id="IPR004352">
    <property type="entry name" value="GH114_TIM-barrel"/>
</dbReference>
<dbReference type="AlphaFoldDB" id="A0AAU7U504"/>
<evidence type="ECO:0000259" key="2">
    <source>
        <dbReference type="Pfam" id="PF03537"/>
    </source>
</evidence>
<proteinExistence type="predicted"/>
<gene>
    <name evidence="3" type="ORF">ABOD76_00215</name>
</gene>
<organism evidence="3">
    <name type="scientific">Deinococcus sonorensis KR-87</name>
    <dbReference type="NCBI Taxonomy" id="694439"/>
    <lineage>
        <taxon>Bacteria</taxon>
        <taxon>Thermotogati</taxon>
        <taxon>Deinococcota</taxon>
        <taxon>Deinococci</taxon>
        <taxon>Deinococcales</taxon>
        <taxon>Deinococcaceae</taxon>
        <taxon>Deinococcus</taxon>
    </lineage>
</organism>
<dbReference type="EMBL" id="CP158296">
    <property type="protein sequence ID" value="XBV83432.1"/>
    <property type="molecule type" value="Genomic_DNA"/>
</dbReference>
<dbReference type="RefSeq" id="WP_350240921.1">
    <property type="nucleotide sequence ID" value="NZ_CP158296.1"/>
</dbReference>
<dbReference type="SUPFAM" id="SSF51445">
    <property type="entry name" value="(Trans)glycosidases"/>
    <property type="match status" value="1"/>
</dbReference>
<accession>A0AAU7U504</accession>
<evidence type="ECO:0000313" key="3">
    <source>
        <dbReference type="EMBL" id="XBV83432.1"/>
    </source>
</evidence>
<dbReference type="InterPro" id="IPR017853">
    <property type="entry name" value="GH"/>
</dbReference>
<feature type="compositionally biased region" description="Low complexity" evidence="1">
    <location>
        <begin position="10"/>
        <end position="21"/>
    </location>
</feature>
<dbReference type="KEGG" id="dsc:ABOD76_00215"/>
<geneLocation type="plasmid" evidence="3">
    <name>pDson04</name>
</geneLocation>